<evidence type="ECO:0000256" key="5">
    <source>
        <dbReference type="ARBA" id="ARBA00022448"/>
    </source>
</evidence>
<reference evidence="12 13" key="1">
    <citation type="journal article" date="2018" name="Nat. Biotechnol.">
        <title>A standardized bacterial taxonomy based on genome phylogeny substantially revises the tree of life.</title>
        <authorList>
            <person name="Parks D.H."/>
            <person name="Chuvochina M."/>
            <person name="Waite D.W."/>
            <person name="Rinke C."/>
            <person name="Skarshewski A."/>
            <person name="Chaumeil P.A."/>
            <person name="Hugenholtz P."/>
        </authorList>
    </citation>
    <scope>NUCLEOTIDE SEQUENCE [LARGE SCALE GENOMIC DNA]</scope>
    <source>
        <strain evidence="12">UBA10948</strain>
    </source>
</reference>
<dbReference type="InterPro" id="IPR024370">
    <property type="entry name" value="PBP_domain"/>
</dbReference>
<dbReference type="Gene3D" id="3.40.190.10">
    <property type="entry name" value="Periplasmic binding protein-like II"/>
    <property type="match status" value="2"/>
</dbReference>
<comment type="subunit">
    <text evidence="4 10">The complex is composed of two ATP-binding proteins (PstB), two transmembrane proteins (PstC and PstA) and a solute-binding protein (PstS).</text>
</comment>
<accession>A0A354YXQ6</accession>
<dbReference type="PANTHER" id="PTHR30570:SF1">
    <property type="entry name" value="PHOSPHATE-BINDING PROTEIN PSTS"/>
    <property type="match status" value="1"/>
</dbReference>
<name>A0A354YXQ6_9FIRM</name>
<dbReference type="Proteomes" id="UP000263273">
    <property type="component" value="Unassembled WGS sequence"/>
</dbReference>
<comment type="function">
    <text evidence="1">Part of the ABC transporter complex PstSACB involved in phosphate import.</text>
</comment>
<dbReference type="SUPFAM" id="SSF53850">
    <property type="entry name" value="Periplasmic binding protein-like II"/>
    <property type="match status" value="1"/>
</dbReference>
<comment type="similarity">
    <text evidence="3 10">Belongs to the PstS family.</text>
</comment>
<comment type="subcellular location">
    <subcellularLocation>
        <location evidence="2 10">Cell membrane</location>
        <topology evidence="2 10">Lipid-anchor</topology>
    </subcellularLocation>
</comment>
<keyword evidence="5 10" id="KW-0813">Transport</keyword>
<evidence type="ECO:0000256" key="10">
    <source>
        <dbReference type="RuleBase" id="RU367119"/>
    </source>
</evidence>
<dbReference type="GO" id="GO:0006817">
    <property type="term" value="P:phosphate ion transport"/>
    <property type="evidence" value="ECO:0007669"/>
    <property type="project" value="UniProtKB-UniRule"/>
</dbReference>
<evidence type="ECO:0000256" key="8">
    <source>
        <dbReference type="ARBA" id="ARBA00023139"/>
    </source>
</evidence>
<evidence type="ECO:0000256" key="4">
    <source>
        <dbReference type="ARBA" id="ARBA00011529"/>
    </source>
</evidence>
<evidence type="ECO:0000256" key="9">
    <source>
        <dbReference type="ARBA" id="ARBA00023288"/>
    </source>
</evidence>
<dbReference type="EMBL" id="DNZF01000205">
    <property type="protein sequence ID" value="HBK54130.1"/>
    <property type="molecule type" value="Genomic_DNA"/>
</dbReference>
<keyword evidence="6 10" id="KW-0592">Phosphate transport</keyword>
<evidence type="ECO:0000256" key="2">
    <source>
        <dbReference type="ARBA" id="ARBA00004193"/>
    </source>
</evidence>
<evidence type="ECO:0000313" key="12">
    <source>
        <dbReference type="EMBL" id="HBK54130.1"/>
    </source>
</evidence>
<dbReference type="AlphaFoldDB" id="A0A354YXQ6"/>
<feature type="domain" description="PBP" evidence="11">
    <location>
        <begin position="42"/>
        <end position="271"/>
    </location>
</feature>
<evidence type="ECO:0000256" key="6">
    <source>
        <dbReference type="ARBA" id="ARBA00022592"/>
    </source>
</evidence>
<keyword evidence="10" id="KW-1003">Cell membrane</keyword>
<keyword evidence="10" id="KW-0472">Membrane</keyword>
<dbReference type="GO" id="GO:0005886">
    <property type="term" value="C:plasma membrane"/>
    <property type="evidence" value="ECO:0007669"/>
    <property type="project" value="UniProtKB-SubCell"/>
</dbReference>
<evidence type="ECO:0000256" key="3">
    <source>
        <dbReference type="ARBA" id="ARBA00008725"/>
    </source>
</evidence>
<dbReference type="InterPro" id="IPR050811">
    <property type="entry name" value="Phosphate_ABC_transporter"/>
</dbReference>
<organism evidence="12 13">
    <name type="scientific">Syntrophomonas wolfei</name>
    <dbReference type="NCBI Taxonomy" id="863"/>
    <lineage>
        <taxon>Bacteria</taxon>
        <taxon>Bacillati</taxon>
        <taxon>Bacillota</taxon>
        <taxon>Clostridia</taxon>
        <taxon>Eubacteriales</taxon>
        <taxon>Syntrophomonadaceae</taxon>
        <taxon>Syntrophomonas</taxon>
    </lineage>
</organism>
<proteinExistence type="inferred from homology"/>
<evidence type="ECO:0000313" key="13">
    <source>
        <dbReference type="Proteomes" id="UP000263273"/>
    </source>
</evidence>
<dbReference type="InterPro" id="IPR011862">
    <property type="entry name" value="Phos-bd"/>
</dbReference>
<dbReference type="STRING" id="378794.GCA_001570625_01742"/>
<protein>
    <recommendedName>
        <fullName evidence="10">Phosphate-binding protein</fullName>
    </recommendedName>
</protein>
<evidence type="ECO:0000256" key="1">
    <source>
        <dbReference type="ARBA" id="ARBA00002841"/>
    </source>
</evidence>
<gene>
    <name evidence="12" type="ORF">DDZ44_09360</name>
</gene>
<evidence type="ECO:0000259" key="11">
    <source>
        <dbReference type="Pfam" id="PF12849"/>
    </source>
</evidence>
<comment type="caution">
    <text evidence="12">The sequence shown here is derived from an EMBL/GenBank/DDBJ whole genome shotgun (WGS) entry which is preliminary data.</text>
</comment>
<keyword evidence="7" id="KW-0732">Signal</keyword>
<dbReference type="NCBIfam" id="TIGR02136">
    <property type="entry name" value="ptsS_2"/>
    <property type="match status" value="1"/>
</dbReference>
<dbReference type="PANTHER" id="PTHR30570">
    <property type="entry name" value="PERIPLASMIC PHOSPHATE BINDING COMPONENT OF PHOSPHATE ABC TRANSPORTER"/>
    <property type="match status" value="1"/>
</dbReference>
<keyword evidence="8 10" id="KW-0564">Palmitate</keyword>
<evidence type="ECO:0000256" key="7">
    <source>
        <dbReference type="ARBA" id="ARBA00022729"/>
    </source>
</evidence>
<dbReference type="Pfam" id="PF12849">
    <property type="entry name" value="PBP_like_2"/>
    <property type="match status" value="1"/>
</dbReference>
<sequence>MRRVGSFIILGLLLLALVFTSACSKNLSEPESGVKNGGNDELQGSITIAGSTSVQPFTEVLAEEFQSKNPGVKINVQGGGSSQGIETAISGAADIGASSRELKDEEKKAGLKETTIALDAIAIVVHPSNRLGELKMEDVRNIYLGNIANWKELGGADAPISIVCREEGSGTRGAFEEIVMNKQDIFAKSLIQNSTGAVRTTVAGDKNAIGFISLAAVNQDVKALKIDGVLPAVDNVKNGSYKISRPFIYLTRTASDNKIADSFIEFVLSDEGQNILGNEGAISIK</sequence>
<dbReference type="GO" id="GO:0042301">
    <property type="term" value="F:phosphate ion binding"/>
    <property type="evidence" value="ECO:0007669"/>
    <property type="project" value="UniProtKB-UniRule"/>
</dbReference>
<keyword evidence="9 10" id="KW-0449">Lipoprotein</keyword>
<comment type="function">
    <text evidence="10">Involved in the system for phosphate transport across the cytoplasmic membrane.</text>
</comment>
<dbReference type="CDD" id="cd13653">
    <property type="entry name" value="PBP2_phosphate_like_1"/>
    <property type="match status" value="1"/>
</dbReference>
<dbReference type="PROSITE" id="PS51257">
    <property type="entry name" value="PROKAR_LIPOPROTEIN"/>
    <property type="match status" value="1"/>
</dbReference>